<reference evidence="2 3" key="1">
    <citation type="submission" date="2021-07" db="EMBL/GenBank/DDBJ databases">
        <title>Flavobacterium sp. nov. isolated from sediment on the Taihu Lake.</title>
        <authorList>
            <person name="Qu J.-H."/>
        </authorList>
    </citation>
    <scope>NUCLEOTIDE SEQUENCE [LARGE SCALE GENOMIC DNA]</scope>
    <source>
        <strain evidence="2 3">NAS39</strain>
    </source>
</reference>
<gene>
    <name evidence="2" type="ORF">KZH69_09140</name>
</gene>
<sequence>MIDLKQKMVSSLLIRADVKYRRAVSKILEPYQLTILQFETMRLLDQNGQIIGTKFIKDNLTNPDIAISNVLDELSAREFIIKDRALSNRRKVEIRLTPLGKLIIDKIEEIPPETCLFGKIKKEELEQLKRLLIKIIKILDCD</sequence>
<dbReference type="PANTHER" id="PTHR33164">
    <property type="entry name" value="TRANSCRIPTIONAL REGULATOR, MARR FAMILY"/>
    <property type="match status" value="1"/>
</dbReference>
<dbReference type="InterPro" id="IPR000835">
    <property type="entry name" value="HTH_MarR-typ"/>
</dbReference>
<dbReference type="SMART" id="SM00347">
    <property type="entry name" value="HTH_MARR"/>
    <property type="match status" value="1"/>
</dbReference>
<feature type="domain" description="HTH marR-type" evidence="1">
    <location>
        <begin position="6"/>
        <end position="137"/>
    </location>
</feature>
<dbReference type="Proteomes" id="UP000812031">
    <property type="component" value="Unassembled WGS sequence"/>
</dbReference>
<keyword evidence="3" id="KW-1185">Reference proteome</keyword>
<dbReference type="PROSITE" id="PS50995">
    <property type="entry name" value="HTH_MARR_2"/>
    <property type="match status" value="1"/>
</dbReference>
<dbReference type="PANTHER" id="PTHR33164:SF43">
    <property type="entry name" value="HTH-TYPE TRANSCRIPTIONAL REPRESSOR YETL"/>
    <property type="match status" value="1"/>
</dbReference>
<dbReference type="RefSeq" id="WP_219317124.1">
    <property type="nucleotide sequence ID" value="NZ_JAHWYN010000006.1"/>
</dbReference>
<dbReference type="EMBL" id="JAHWYN010000006">
    <property type="protein sequence ID" value="MBW4360645.1"/>
    <property type="molecule type" value="Genomic_DNA"/>
</dbReference>
<comment type="caution">
    <text evidence="2">The sequence shown here is derived from an EMBL/GenBank/DDBJ whole genome shotgun (WGS) entry which is preliminary data.</text>
</comment>
<name>A0ABS6XVE5_9FLAO</name>
<proteinExistence type="predicted"/>
<dbReference type="InterPro" id="IPR039422">
    <property type="entry name" value="MarR/SlyA-like"/>
</dbReference>
<organism evidence="2 3">
    <name type="scientific">Flavobacterium taihuense</name>
    <dbReference type="NCBI Taxonomy" id="2857508"/>
    <lineage>
        <taxon>Bacteria</taxon>
        <taxon>Pseudomonadati</taxon>
        <taxon>Bacteroidota</taxon>
        <taxon>Flavobacteriia</taxon>
        <taxon>Flavobacteriales</taxon>
        <taxon>Flavobacteriaceae</taxon>
        <taxon>Flavobacterium</taxon>
    </lineage>
</organism>
<evidence type="ECO:0000259" key="1">
    <source>
        <dbReference type="PROSITE" id="PS50995"/>
    </source>
</evidence>
<evidence type="ECO:0000313" key="3">
    <source>
        <dbReference type="Proteomes" id="UP000812031"/>
    </source>
</evidence>
<accession>A0ABS6XVE5</accession>
<protein>
    <recommendedName>
        <fullName evidence="1">HTH marR-type domain-containing protein</fullName>
    </recommendedName>
</protein>
<evidence type="ECO:0000313" key="2">
    <source>
        <dbReference type="EMBL" id="MBW4360645.1"/>
    </source>
</evidence>